<dbReference type="Proteomes" id="UP000299011">
    <property type="component" value="Plasmid pHME322"/>
</dbReference>
<reference evidence="2" key="4">
    <citation type="submission" date="2014-05" db="EMBL/GenBank/DDBJ databases">
        <authorList>
            <person name="Wang L."/>
            <person name="Yang H."/>
            <person name="Xiang H."/>
        </authorList>
    </citation>
    <scope>NUCLEOTIDE SEQUENCE</scope>
    <source>
        <strain evidence="2">CGMCC 1.2087</strain>
        <plasmid evidence="2">pHM300</plasmid>
    </source>
</reference>
<keyword evidence="2" id="KW-0614">Plasmid</keyword>
<feature type="region of interest" description="Disordered" evidence="1">
    <location>
        <begin position="27"/>
        <end position="83"/>
    </location>
</feature>
<reference evidence="3 6" key="3">
    <citation type="submission" date="2014-04" db="EMBL/GenBank/DDBJ databases">
        <title>Transcriptional profiles of Haloferax mediterranei on the basis of nitrogen availability.</title>
        <authorList>
            <person name="Bautista V."/>
        </authorList>
    </citation>
    <scope>NUCLEOTIDE SEQUENCE [LARGE SCALE GENOMIC DNA]</scope>
    <source>
        <strain evidence="3">ATCC 33500</strain>
        <strain evidence="6">ATCC 33500 / DSM 1411 / JCM 8866 / NBRC 14739 / NCIMB 2177 / R-4</strain>
        <plasmid evidence="3">HMPLAS2</plasmid>
        <plasmid evidence="6">Plasmid HMPLAS2</plasmid>
    </source>
</reference>
<protein>
    <recommendedName>
        <fullName evidence="8">Lipoprotein</fullName>
    </recommendedName>
</protein>
<organism evidence="2 5">
    <name type="scientific">Haloferax mediterranei (strain ATCC 33500 / DSM 1411 / JCM 8866 / NBRC 14739 / NCIMB 2177 / R-4)</name>
    <name type="common">Halobacterium mediterranei</name>
    <dbReference type="NCBI Taxonomy" id="523841"/>
    <lineage>
        <taxon>Archaea</taxon>
        <taxon>Methanobacteriati</taxon>
        <taxon>Methanobacteriota</taxon>
        <taxon>Stenosarchaea group</taxon>
        <taxon>Halobacteria</taxon>
        <taxon>Halobacteriales</taxon>
        <taxon>Haloferacaceae</taxon>
        <taxon>Haloferax</taxon>
    </lineage>
</organism>
<evidence type="ECO:0008006" key="8">
    <source>
        <dbReference type="Google" id="ProtNLM"/>
    </source>
</evidence>
<dbReference type="Proteomes" id="UP000027075">
    <property type="component" value="Plasmid HMPLAS2"/>
</dbReference>
<feature type="compositionally biased region" description="Polar residues" evidence="1">
    <location>
        <begin position="226"/>
        <end position="237"/>
    </location>
</feature>
<dbReference type="OrthoDB" id="242771at2157"/>
<reference evidence="2" key="1">
    <citation type="journal article" date="2012" name="Appl. Environ. Microbiol.">
        <title>Identification of the haloarchaeal phasin (PhaP) that functions in polyhydroxyalkanoate accumulation and granule formation in Haloferax mediterranei.</title>
        <authorList>
            <person name="Cai S."/>
            <person name="Cai L."/>
            <person name="Liu H."/>
            <person name="Liu X."/>
            <person name="Han J."/>
            <person name="Zhou J."/>
            <person name="Xiang H."/>
        </authorList>
    </citation>
    <scope>NUCLEOTIDE SEQUENCE</scope>
    <source>
        <strain evidence="2">CGMCC 1.2087</strain>
    </source>
</reference>
<evidence type="ECO:0000313" key="6">
    <source>
        <dbReference type="Proteomes" id="UP000027075"/>
    </source>
</evidence>
<reference evidence="4 7" key="5">
    <citation type="submission" date="2019-04" db="EMBL/GenBank/DDBJ databases">
        <title>Methylomes of two halophilic Archaea, Haloarcula marismortui and Haloferax mediterranei.</title>
        <authorList>
            <person name="DasSarma S."/>
            <person name="DasSarma P."/>
            <person name="DasSarma S."/>
            <person name="Fomenkov A."/>
            <person name="Vincze T."/>
            <person name="Anton B.P."/>
            <person name="Roberts R.J."/>
        </authorList>
    </citation>
    <scope>NUCLEOTIDE SEQUENCE [LARGE SCALE GENOMIC DNA]</scope>
    <source>
        <strain evidence="4">ATCC 33500</strain>
        <strain evidence="7">ATCC 33500 / DSM 1411 / JCM 8866 / NBRC 14739 / NCIMB 2177 / R-4</strain>
        <plasmid evidence="4 7">pHME322</plasmid>
    </source>
</reference>
<gene>
    <name evidence="2" type="ordered locus">HFX_5174</name>
    <name evidence="3" type="ORF">BM92_18165</name>
    <name evidence="4" type="ORF">E6P09_17755</name>
</gene>
<dbReference type="GeneID" id="40158302"/>
<dbReference type="KEGG" id="hme:HFX_5174"/>
<name>I3R9U8_HALMT</name>
<dbReference type="EMBL" id="CP001870">
    <property type="protein sequence ID" value="AFK21008.1"/>
    <property type="molecule type" value="Genomic_DNA"/>
</dbReference>
<evidence type="ECO:0000313" key="4">
    <source>
        <dbReference type="EMBL" id="QCQ77172.1"/>
    </source>
</evidence>
<geneLocation type="plasmid" evidence="4 7">
    <name>pHME322</name>
</geneLocation>
<dbReference type="Proteomes" id="UP000006469">
    <property type="component" value="Plasmid pHM300"/>
</dbReference>
<reference evidence="2 5" key="2">
    <citation type="journal article" date="2012" name="J. Bacteriol.">
        <title>Complete genome sequence of the metabolically versatile halophilic archaeon Haloferax mediterranei, a poly(3-hydroxybutyrate-co-3-hydroxyvalerate) producer.</title>
        <authorList>
            <person name="Han J."/>
            <person name="Zhang F."/>
            <person name="Hou J."/>
            <person name="Liu X."/>
            <person name="Li M."/>
            <person name="Liu H."/>
            <person name="Cai L."/>
            <person name="Zhang B."/>
            <person name="Chen Y."/>
            <person name="Zhou J."/>
            <person name="Hu S."/>
            <person name="Xiang H."/>
        </authorList>
    </citation>
    <scope>NUCLEOTIDE SEQUENCE [LARGE SCALE GENOMIC DNA]</scope>
    <source>
        <strain evidence="5">ATCC 33500 / DSM 1411 / JCM 8866 / NBRC 14739 / NCIMB 2177 / R-4</strain>
        <strain evidence="2">CGMCC 1.2087</strain>
        <plasmid evidence="5">pHM300</plasmid>
    </source>
</reference>
<evidence type="ECO:0000313" key="3">
    <source>
        <dbReference type="EMBL" id="AHZ24130.1"/>
    </source>
</evidence>
<dbReference type="HOGENOM" id="CLU_1149787_0_0_2"/>
<dbReference type="PROSITE" id="PS51257">
    <property type="entry name" value="PROKAR_LIPOPROTEIN"/>
    <property type="match status" value="1"/>
</dbReference>
<sequence>MVPLTRRRVLSGAVGLFAGFAGCSGTTEHSVTETASESPATGGSVPSHYALRHTDDDPSILLPDEPRRTKTATSSTQAGVPPKVAQERGFVTSTETAEQMWFADVDGAAEARQFVADTDFDSETIYVEFQQVRECFTLELCSVTWSESDIHTQYGSHYRSSDVSCQTDTKGGASWLIRIPEVLDPDGIHSYGSGWSSGGCHRPREHPEDGEATTEAPHYGPKPPANRTQTATTEQNQ</sequence>
<feature type="region of interest" description="Disordered" evidence="1">
    <location>
        <begin position="193"/>
        <end position="237"/>
    </location>
</feature>
<geneLocation type="plasmid" evidence="3 6">
    <name>HMPLAS2</name>
</geneLocation>
<accession>I3R9U8</accession>
<evidence type="ECO:0000313" key="7">
    <source>
        <dbReference type="Proteomes" id="UP000299011"/>
    </source>
</evidence>
<dbReference type="AlphaFoldDB" id="I3R9U8"/>
<dbReference type="EMBL" id="CP007553">
    <property type="protein sequence ID" value="AHZ24130.1"/>
    <property type="molecule type" value="Genomic_DNA"/>
</dbReference>
<dbReference type="RefSeq" id="WP_014732679.1">
    <property type="nucleotide sequence ID" value="NC_017943.1"/>
</dbReference>
<evidence type="ECO:0000256" key="1">
    <source>
        <dbReference type="SAM" id="MobiDB-lite"/>
    </source>
</evidence>
<proteinExistence type="predicted"/>
<feature type="compositionally biased region" description="Polar residues" evidence="1">
    <location>
        <begin position="27"/>
        <end position="41"/>
    </location>
</feature>
<geneLocation type="plasmid" evidence="2 5">
    <name>pHM300</name>
</geneLocation>
<evidence type="ECO:0000313" key="5">
    <source>
        <dbReference type="Proteomes" id="UP000006469"/>
    </source>
</evidence>
<evidence type="ECO:0000313" key="2">
    <source>
        <dbReference type="EMBL" id="AFK21008.1"/>
    </source>
</evidence>
<dbReference type="EMBL" id="CP039141">
    <property type="protein sequence ID" value="QCQ77172.1"/>
    <property type="molecule type" value="Genomic_DNA"/>
</dbReference>